<name>A0A5N6Y456_9EURO</name>
<proteinExistence type="predicted"/>
<sequence>MLHNTPSLKSLKPSSQTEWFIFARLHRCLHIWGWMQLPLAHSCLATEYAEGSCLGRLIPRGIAYIYTWFEGHPCHCLAFVLLLLLINLFCIFLSPRFVFLAHLPKSMHYRRGI</sequence>
<organism evidence="2">
    <name type="scientific">Aspergillus arachidicola</name>
    <dbReference type="NCBI Taxonomy" id="656916"/>
    <lineage>
        <taxon>Eukaryota</taxon>
        <taxon>Fungi</taxon>
        <taxon>Dikarya</taxon>
        <taxon>Ascomycota</taxon>
        <taxon>Pezizomycotina</taxon>
        <taxon>Eurotiomycetes</taxon>
        <taxon>Eurotiomycetidae</taxon>
        <taxon>Eurotiales</taxon>
        <taxon>Aspergillaceae</taxon>
        <taxon>Aspergillus</taxon>
        <taxon>Aspergillus subgen. Circumdati</taxon>
    </lineage>
</organism>
<evidence type="ECO:0000313" key="2">
    <source>
        <dbReference type="EMBL" id="KAE8340247.1"/>
    </source>
</evidence>
<accession>A0A5N6Y456</accession>
<feature type="transmembrane region" description="Helical" evidence="1">
    <location>
        <begin position="77"/>
        <end position="101"/>
    </location>
</feature>
<protein>
    <submittedName>
        <fullName evidence="2">Uncharacterized protein</fullName>
    </submittedName>
</protein>
<dbReference type="AlphaFoldDB" id="A0A5N6Y456"/>
<evidence type="ECO:0000256" key="1">
    <source>
        <dbReference type="SAM" id="Phobius"/>
    </source>
</evidence>
<dbReference type="Proteomes" id="UP000325558">
    <property type="component" value="Unassembled WGS sequence"/>
</dbReference>
<keyword evidence="1" id="KW-0812">Transmembrane</keyword>
<gene>
    <name evidence="2" type="ORF">BDV24DRAFT_133966</name>
</gene>
<keyword evidence="1" id="KW-0472">Membrane</keyword>
<dbReference type="EMBL" id="ML737149">
    <property type="protein sequence ID" value="KAE8340247.1"/>
    <property type="molecule type" value="Genomic_DNA"/>
</dbReference>
<keyword evidence="1" id="KW-1133">Transmembrane helix</keyword>
<reference evidence="2" key="1">
    <citation type="submission" date="2019-04" db="EMBL/GenBank/DDBJ databases">
        <title>Friends and foes A comparative genomics study of 23 Aspergillus species from section Flavi.</title>
        <authorList>
            <consortium name="DOE Joint Genome Institute"/>
            <person name="Kjaerbolling I."/>
            <person name="Vesth T."/>
            <person name="Frisvad J.C."/>
            <person name="Nybo J.L."/>
            <person name="Theobald S."/>
            <person name="Kildgaard S."/>
            <person name="Isbrandt T."/>
            <person name="Kuo A."/>
            <person name="Sato A."/>
            <person name="Lyhne E.K."/>
            <person name="Kogle M.E."/>
            <person name="Wiebenga A."/>
            <person name="Kun R.S."/>
            <person name="Lubbers R.J."/>
            <person name="Makela M.R."/>
            <person name="Barry K."/>
            <person name="Chovatia M."/>
            <person name="Clum A."/>
            <person name="Daum C."/>
            <person name="Haridas S."/>
            <person name="He G."/>
            <person name="LaButti K."/>
            <person name="Lipzen A."/>
            <person name="Mondo S."/>
            <person name="Riley R."/>
            <person name="Salamov A."/>
            <person name="Simmons B.A."/>
            <person name="Magnuson J.K."/>
            <person name="Henrissat B."/>
            <person name="Mortensen U.H."/>
            <person name="Larsen T.O."/>
            <person name="Devries R.P."/>
            <person name="Grigoriev I.V."/>
            <person name="Machida M."/>
            <person name="Baker S.E."/>
            <person name="Andersen M.R."/>
        </authorList>
    </citation>
    <scope>NUCLEOTIDE SEQUENCE</scope>
    <source>
        <strain evidence="2">CBS 117612</strain>
    </source>
</reference>